<dbReference type="PANTHER" id="PTHR43077:SF10">
    <property type="entry name" value="TRANSPORT PERMEASE PROTEIN"/>
    <property type="match status" value="1"/>
</dbReference>
<dbReference type="Gene3D" id="1.10.287.950">
    <property type="entry name" value="Methyl-accepting chemotaxis protein"/>
    <property type="match status" value="1"/>
</dbReference>
<dbReference type="InterPro" id="IPR051328">
    <property type="entry name" value="T7SS_ABC-Transporter"/>
</dbReference>
<dbReference type="InterPro" id="IPR017500">
    <property type="entry name" value="Phage_infect_YhgE_N"/>
</dbReference>
<dbReference type="AlphaFoldDB" id="A0ABD6FGQ6"/>
<dbReference type="PANTHER" id="PTHR43077">
    <property type="entry name" value="TRANSPORT PERMEASE YVFS-RELATED"/>
    <property type="match status" value="1"/>
</dbReference>
<evidence type="ECO:0000256" key="5">
    <source>
        <dbReference type="SAM" id="Phobius"/>
    </source>
</evidence>
<feature type="transmembrane region" description="Helical" evidence="5">
    <location>
        <begin position="485"/>
        <end position="509"/>
    </location>
</feature>
<organism evidence="7 8">
    <name type="scientific">Thermocrispum agreste</name>
    <dbReference type="NCBI Taxonomy" id="37925"/>
    <lineage>
        <taxon>Bacteria</taxon>
        <taxon>Bacillati</taxon>
        <taxon>Actinomycetota</taxon>
        <taxon>Actinomycetes</taxon>
        <taxon>Pseudonocardiales</taxon>
        <taxon>Pseudonocardiaceae</taxon>
        <taxon>Thermocrispum</taxon>
    </lineage>
</organism>
<comment type="subcellular location">
    <subcellularLocation>
        <location evidence="1">Membrane</location>
        <topology evidence="1">Multi-pass membrane protein</topology>
    </subcellularLocation>
</comment>
<reference evidence="7 8" key="1">
    <citation type="journal article" date="2021" name="BMC Genomics">
        <title>Genome-resolved metagenome and metatranscriptome analyses of thermophilic composting reveal key bacterial players and their metabolic interactions.</title>
        <authorList>
            <person name="Braga L.P.P."/>
            <person name="Pereira R.V."/>
            <person name="Martins L.F."/>
            <person name="Moura L.M.S."/>
            <person name="Sanchez F.B."/>
            <person name="Patane J.S.L."/>
            <person name="da Silva A.M."/>
            <person name="Setubal J.C."/>
        </authorList>
    </citation>
    <scope>NUCLEOTIDE SEQUENCE [LARGE SCALE GENOMIC DNA]</scope>
    <source>
        <strain evidence="7">ZC4RG45</strain>
    </source>
</reference>
<gene>
    <name evidence="7" type="ORF">DIU77_013265</name>
</gene>
<dbReference type="InterPro" id="IPR023908">
    <property type="entry name" value="xxxLxxG_rpt"/>
</dbReference>
<comment type="caution">
    <text evidence="7">The sequence shown here is derived from an EMBL/GenBank/DDBJ whole genome shotgun (WGS) entry which is preliminary data.</text>
</comment>
<evidence type="ECO:0000313" key="7">
    <source>
        <dbReference type="EMBL" id="MFO7193205.1"/>
    </source>
</evidence>
<keyword evidence="3 5" id="KW-1133">Transmembrane helix</keyword>
<evidence type="ECO:0000256" key="3">
    <source>
        <dbReference type="ARBA" id="ARBA00022989"/>
    </source>
</evidence>
<name>A0ABD6FGQ6_9PSEU</name>
<feature type="transmembrane region" description="Helical" evidence="5">
    <location>
        <begin position="562"/>
        <end position="584"/>
    </location>
</feature>
<dbReference type="Proteomes" id="UP000249324">
    <property type="component" value="Unassembled WGS sequence"/>
</dbReference>
<dbReference type="NCBIfam" id="TIGR03061">
    <property type="entry name" value="pip_yhgE_Nterm"/>
    <property type="match status" value="1"/>
</dbReference>
<sequence>MFKPFANSARALSSGPLTWKTWTGLIVIPVLVMGLLTWAFWAPDSDHGTATAAVVNNDKPVEVNGQMVPLGRELAGSLTHNEDSAFRWVLTDDEDAEEGLKSGKYAAVVTIPENFSKRATSTAEKDPLKARRAVVQVRTSTSAGVVDPSLAQMIARTTQQTLNRQVVETYLDNIYVGFSTMHKEMGKVVEGASKLADGTGELVPGSRKLADGSSQLADAIAQLADGAAQLADGTGKLADGSSQLAGGLTKAEKDTAQLPKLTRQLADGAKQVADGNEQLAGNLVPLANRIINAVDALPSAEDAAKKLQELVDRCPSSEELPGFCDELRAAANRLAAEAGKIDAAKNSVHSAAVQTRDAVSALAKGARKVAQGNEQLADNMGTLVRGIADAASGARKLDSGIQQTDEGAKQLASGAKELGGGASELAGGARKLSDGTVQLDEGAKKLSDGLAKGRDDIPTYSADERDHLKTVAATPTLTSMQGTPIGPLAITLFAALALWSLALATYIVTRAVPDEVLTAREPTWKIIVRSAVPGATAAALAAAAITAVAVPVLELSFGESVGFLAVALLASSAFVALNQALAAIFGRPGRLASLAVLVLTGATGVVSTLPGPLYTVSDSLPTHGAIQALRAIAADGPGLAGGIAELVGWLLVGTLAAVVVTDRRRYLSGKRLRRPALPAHA</sequence>
<dbReference type="InterPro" id="IPR013525">
    <property type="entry name" value="ABC2_TM"/>
</dbReference>
<dbReference type="Gene3D" id="3.40.1710.10">
    <property type="entry name" value="abc type-2 transporter like domain"/>
    <property type="match status" value="1"/>
</dbReference>
<evidence type="ECO:0000256" key="2">
    <source>
        <dbReference type="ARBA" id="ARBA00022692"/>
    </source>
</evidence>
<dbReference type="Pfam" id="PF12698">
    <property type="entry name" value="ABC2_membrane_3"/>
    <property type="match status" value="1"/>
</dbReference>
<feature type="domain" description="ABC-2 type transporter transmembrane" evidence="6">
    <location>
        <begin position="20"/>
        <end position="183"/>
    </location>
</feature>
<feature type="transmembrane region" description="Helical" evidence="5">
    <location>
        <begin position="530"/>
        <end position="550"/>
    </location>
</feature>
<dbReference type="SUPFAM" id="SSF58104">
    <property type="entry name" value="Methyl-accepting chemotaxis protein (MCP) signaling domain"/>
    <property type="match status" value="1"/>
</dbReference>
<proteinExistence type="predicted"/>
<keyword evidence="2 5" id="KW-0812">Transmembrane</keyword>
<keyword evidence="4 5" id="KW-0472">Membrane</keyword>
<feature type="transmembrane region" description="Helical" evidence="5">
    <location>
        <begin position="21"/>
        <end position="41"/>
    </location>
</feature>
<evidence type="ECO:0000256" key="1">
    <source>
        <dbReference type="ARBA" id="ARBA00004141"/>
    </source>
</evidence>
<dbReference type="GO" id="GO:0016020">
    <property type="term" value="C:membrane"/>
    <property type="evidence" value="ECO:0007669"/>
    <property type="project" value="UniProtKB-SubCell"/>
</dbReference>
<feature type="transmembrane region" description="Helical" evidence="5">
    <location>
        <begin position="591"/>
        <end position="609"/>
    </location>
</feature>
<protein>
    <submittedName>
        <fullName evidence="7">YhgE/Pip domain-containing protein</fullName>
    </submittedName>
</protein>
<evidence type="ECO:0000313" key="8">
    <source>
        <dbReference type="Proteomes" id="UP000249324"/>
    </source>
</evidence>
<accession>A0ABD6FGQ6</accession>
<evidence type="ECO:0000256" key="4">
    <source>
        <dbReference type="ARBA" id="ARBA00023136"/>
    </source>
</evidence>
<dbReference type="NCBIfam" id="TIGR03057">
    <property type="entry name" value="xxxLxxG_by_4"/>
    <property type="match status" value="4"/>
</dbReference>
<evidence type="ECO:0000259" key="6">
    <source>
        <dbReference type="Pfam" id="PF12698"/>
    </source>
</evidence>
<dbReference type="EMBL" id="QGUI02000178">
    <property type="protein sequence ID" value="MFO7193205.1"/>
    <property type="molecule type" value="Genomic_DNA"/>
</dbReference>
<feature type="transmembrane region" description="Helical" evidence="5">
    <location>
        <begin position="639"/>
        <end position="661"/>
    </location>
</feature>